<proteinExistence type="predicted"/>
<feature type="compositionally biased region" description="Polar residues" evidence="1">
    <location>
        <begin position="94"/>
        <end position="104"/>
    </location>
</feature>
<feature type="region of interest" description="Disordered" evidence="1">
    <location>
        <begin position="76"/>
        <end position="104"/>
    </location>
</feature>
<protein>
    <submittedName>
        <fullName evidence="2">Uncharacterized protein</fullName>
    </submittedName>
</protein>
<reference evidence="2" key="1">
    <citation type="submission" date="2023-08" db="EMBL/GenBank/DDBJ databases">
        <title>Isolation and Characterization of Rhodococcus erythropolis MGMM8.</title>
        <authorList>
            <person name="Diabankana R.G.C."/>
            <person name="Afordoanyi D.M."/>
            <person name="Validov S.Z."/>
        </authorList>
    </citation>
    <scope>NUCLEOTIDE SEQUENCE</scope>
    <source>
        <strain evidence="2">MGMM8</strain>
        <plasmid evidence="2">pMGMM8_1</plasmid>
    </source>
</reference>
<sequence>MQGEIRINSTMTISTRMPVEDNDSMASTHPRADGPRRQGCRTLAGTRCCQYSAYRFDITAAPKIVDLLDNVYIYQPADDPETTGGRNDGPPNRHWTQTLDTFRM</sequence>
<dbReference type="Proteomes" id="UP001230933">
    <property type="component" value="Plasmid pMGMM8_1"/>
</dbReference>
<keyword evidence="2" id="KW-0614">Plasmid</keyword>
<dbReference type="EMBL" id="CP133191">
    <property type="protein sequence ID" value="WMN03097.1"/>
    <property type="molecule type" value="Genomic_DNA"/>
</dbReference>
<feature type="region of interest" description="Disordered" evidence="1">
    <location>
        <begin position="1"/>
        <end position="38"/>
    </location>
</feature>
<evidence type="ECO:0000313" key="2">
    <source>
        <dbReference type="EMBL" id="WMN03097.1"/>
    </source>
</evidence>
<evidence type="ECO:0000256" key="1">
    <source>
        <dbReference type="SAM" id="MobiDB-lite"/>
    </source>
</evidence>
<dbReference type="RefSeq" id="WP_308372619.1">
    <property type="nucleotide sequence ID" value="NZ_CP133191.1"/>
</dbReference>
<evidence type="ECO:0000313" key="3">
    <source>
        <dbReference type="Proteomes" id="UP001230933"/>
    </source>
</evidence>
<geneLocation type="plasmid" evidence="2 3">
    <name>pMGMM8_1</name>
</geneLocation>
<dbReference type="AlphaFoldDB" id="A0AAX3ZZX8"/>
<gene>
    <name evidence="2" type="ORF">QIE55_32335</name>
</gene>
<organism evidence="2 3">
    <name type="scientific">Rhodococcus erythropolis</name>
    <name type="common">Arthrobacter picolinophilus</name>
    <dbReference type="NCBI Taxonomy" id="1833"/>
    <lineage>
        <taxon>Bacteria</taxon>
        <taxon>Bacillati</taxon>
        <taxon>Actinomycetota</taxon>
        <taxon>Actinomycetes</taxon>
        <taxon>Mycobacteriales</taxon>
        <taxon>Nocardiaceae</taxon>
        <taxon>Rhodococcus</taxon>
        <taxon>Rhodococcus erythropolis group</taxon>
    </lineage>
</organism>
<accession>A0AAX3ZZX8</accession>
<name>A0AAX3ZZX8_RHOER</name>